<dbReference type="InParanoid" id="A0A3Q7FM55"/>
<dbReference type="Gramene" id="Solyc03g078407.1.1">
    <property type="protein sequence ID" value="Solyc03g078407.1.1.1"/>
    <property type="gene ID" value="Solyc03g078407.1"/>
</dbReference>
<proteinExistence type="predicted"/>
<accession>A0A3Q7FM55</accession>
<reference evidence="1" key="1">
    <citation type="journal article" date="2012" name="Nature">
        <title>The tomato genome sequence provides insights into fleshy fruit evolution.</title>
        <authorList>
            <consortium name="Tomato Genome Consortium"/>
        </authorList>
    </citation>
    <scope>NUCLEOTIDE SEQUENCE [LARGE SCALE GENOMIC DNA]</scope>
    <source>
        <strain evidence="1">cv. Heinz 1706</strain>
    </source>
</reference>
<dbReference type="Proteomes" id="UP000004994">
    <property type="component" value="Chromosome 3"/>
</dbReference>
<evidence type="ECO:0000313" key="1">
    <source>
        <dbReference type="EnsemblPlants" id="Solyc03g078407.1.1.1"/>
    </source>
</evidence>
<evidence type="ECO:0000313" key="2">
    <source>
        <dbReference type="Proteomes" id="UP000004994"/>
    </source>
</evidence>
<dbReference type="EnsemblPlants" id="Solyc03g078407.1.1">
    <property type="protein sequence ID" value="Solyc03g078407.1.1.1"/>
    <property type="gene ID" value="Solyc03g078407.1"/>
</dbReference>
<organism evidence="1">
    <name type="scientific">Solanum lycopersicum</name>
    <name type="common">Tomato</name>
    <name type="synonym">Lycopersicon esculentum</name>
    <dbReference type="NCBI Taxonomy" id="4081"/>
    <lineage>
        <taxon>Eukaryota</taxon>
        <taxon>Viridiplantae</taxon>
        <taxon>Streptophyta</taxon>
        <taxon>Embryophyta</taxon>
        <taxon>Tracheophyta</taxon>
        <taxon>Spermatophyta</taxon>
        <taxon>Magnoliopsida</taxon>
        <taxon>eudicotyledons</taxon>
        <taxon>Gunneridae</taxon>
        <taxon>Pentapetalae</taxon>
        <taxon>asterids</taxon>
        <taxon>lamiids</taxon>
        <taxon>Solanales</taxon>
        <taxon>Solanaceae</taxon>
        <taxon>Solanoideae</taxon>
        <taxon>Solaneae</taxon>
        <taxon>Solanum</taxon>
        <taxon>Solanum subgen. Lycopersicon</taxon>
    </lineage>
</organism>
<sequence length="14" mass="1766">TCKKQKNFQKFRIP</sequence>
<name>A0A3Q7FM55_SOLLC</name>
<reference evidence="1" key="2">
    <citation type="submission" date="2019-01" db="UniProtKB">
        <authorList>
            <consortium name="EnsemblPlants"/>
        </authorList>
    </citation>
    <scope>IDENTIFICATION</scope>
    <source>
        <strain evidence="1">cv. Heinz 1706</strain>
    </source>
</reference>
<protein>
    <submittedName>
        <fullName evidence="1">Uncharacterized protein</fullName>
    </submittedName>
</protein>
<keyword evidence="2" id="KW-1185">Reference proteome</keyword>